<protein>
    <recommendedName>
        <fullName evidence="4">Fimbrillin-A associated anchor protein Mfa1 and Mfa2</fullName>
    </recommendedName>
</protein>
<proteinExistence type="predicted"/>
<feature type="chain" id="PRO_5034775725" description="Fimbrillin-A associated anchor protein Mfa1 and Mfa2" evidence="1">
    <location>
        <begin position="21"/>
        <end position="308"/>
    </location>
</feature>
<comment type="caution">
    <text evidence="2">The sequence shown here is derived from an EMBL/GenBank/DDBJ whole genome shotgun (WGS) entry which is preliminary data.</text>
</comment>
<dbReference type="EMBL" id="FNVS01000004">
    <property type="protein sequence ID" value="SEF66634.1"/>
    <property type="molecule type" value="Genomic_DNA"/>
</dbReference>
<dbReference type="Proteomes" id="UP000236725">
    <property type="component" value="Unassembled WGS sequence"/>
</dbReference>
<keyword evidence="3" id="KW-1185">Reference proteome</keyword>
<evidence type="ECO:0008006" key="4">
    <source>
        <dbReference type="Google" id="ProtNLM"/>
    </source>
</evidence>
<dbReference type="AlphaFoldDB" id="A0A8G2BV37"/>
<feature type="signal peptide" evidence="1">
    <location>
        <begin position="1"/>
        <end position="20"/>
    </location>
</feature>
<reference evidence="2 3" key="1">
    <citation type="submission" date="2016-10" db="EMBL/GenBank/DDBJ databases">
        <authorList>
            <person name="Varghese N."/>
            <person name="Submissions S."/>
        </authorList>
    </citation>
    <scope>NUCLEOTIDE SEQUENCE [LARGE SCALE GENOMIC DNA]</scope>
    <source>
        <strain evidence="2 3">DSM 29073</strain>
    </source>
</reference>
<evidence type="ECO:0000313" key="3">
    <source>
        <dbReference type="Proteomes" id="UP000236725"/>
    </source>
</evidence>
<dbReference type="RefSeq" id="WP_103982738.1">
    <property type="nucleotide sequence ID" value="NZ_FNVS01000004.1"/>
</dbReference>
<evidence type="ECO:0000256" key="1">
    <source>
        <dbReference type="SAM" id="SignalP"/>
    </source>
</evidence>
<name>A0A8G2BV37_9BACT</name>
<sequence length="308" mass="34691">MKKRTLLALAGIFYLAGCQALDSDAIKTGEKQYPIRFSLQLKEEIVSFPSVRSIPDLSIPDPIKTNKSPEAGDNLFNKIEYIVYDNSENPEKFIRHKQFTSADDDFTIIYDSLPAGNYKIAFLAHSSEVVELSGNMFKSDQVSDVFHICEIIPVGTNDINKSIELKRVVSRIEFVSEEMVPATLKSFDIEVKPYFNQINIFTGEGATQTNTYTFPHLFTDEEKGTNNFTHSFYTFIPYGNQTISATLIATGNDGSQHKREVGNITPVINKIIRYRGKLYSLKSPDETFSLSVINNGAWDQPDNDIPLE</sequence>
<gene>
    <name evidence="2" type="ORF">SAMN05444001_104107</name>
</gene>
<accession>A0A8G2BV37</accession>
<evidence type="ECO:0000313" key="2">
    <source>
        <dbReference type="EMBL" id="SEF66634.1"/>
    </source>
</evidence>
<organism evidence="2 3">
    <name type="scientific">Parabacteroides chinchillae</name>
    <dbReference type="NCBI Taxonomy" id="871327"/>
    <lineage>
        <taxon>Bacteria</taxon>
        <taxon>Pseudomonadati</taxon>
        <taxon>Bacteroidota</taxon>
        <taxon>Bacteroidia</taxon>
        <taxon>Bacteroidales</taxon>
        <taxon>Tannerellaceae</taxon>
        <taxon>Parabacteroides</taxon>
    </lineage>
</organism>
<keyword evidence="1" id="KW-0732">Signal</keyword>